<dbReference type="CDD" id="cd01335">
    <property type="entry name" value="Radical_SAM"/>
    <property type="match status" value="1"/>
</dbReference>
<dbReference type="PIRSF" id="PIRSF000370">
    <property type="entry name" value="QueE"/>
    <property type="match status" value="1"/>
</dbReference>
<dbReference type="RefSeq" id="WP_071063001.1">
    <property type="nucleotide sequence ID" value="NZ_MKIE01000004.1"/>
</dbReference>
<comment type="cofactor">
    <cofactor evidence="8">
        <name>Mg(2+)</name>
        <dbReference type="ChEBI" id="CHEBI:18420"/>
    </cofactor>
</comment>
<dbReference type="InterPro" id="IPR024924">
    <property type="entry name" value="7-CO-7-deazaguanine_synth-like"/>
</dbReference>
<dbReference type="GO" id="GO:0008616">
    <property type="term" value="P:tRNA queuosine(34) biosynthetic process"/>
    <property type="evidence" value="ECO:0007669"/>
    <property type="project" value="UniProtKB-UniRule"/>
</dbReference>
<dbReference type="GO" id="GO:0000287">
    <property type="term" value="F:magnesium ion binding"/>
    <property type="evidence" value="ECO:0007669"/>
    <property type="project" value="UniProtKB-UniRule"/>
</dbReference>
<dbReference type="InterPro" id="IPR007197">
    <property type="entry name" value="rSAM"/>
</dbReference>
<evidence type="ECO:0000256" key="6">
    <source>
        <dbReference type="ARBA" id="ARBA00023014"/>
    </source>
</evidence>
<feature type="binding site" evidence="8">
    <location>
        <begin position="12"/>
        <end position="14"/>
    </location>
    <ligand>
        <name>substrate</name>
    </ligand>
</feature>
<feature type="binding site" evidence="8">
    <location>
        <position position="72"/>
    </location>
    <ligand>
        <name>S-adenosyl-L-methionine</name>
        <dbReference type="ChEBI" id="CHEBI:59789"/>
    </ligand>
</feature>
<accession>A0A1S1V9A1</accession>
<keyword evidence="3 8" id="KW-0479">Metal-binding</keyword>
<gene>
    <name evidence="10" type="primary">queE_1</name>
    <name evidence="8" type="synonym">queE</name>
    <name evidence="10" type="ORF">EUAN_13790</name>
</gene>
<reference evidence="10 11" key="1">
    <citation type="submission" date="2016-09" db="EMBL/GenBank/DDBJ databases">
        <title>Genome sequence of Eubacterium angustum.</title>
        <authorList>
            <person name="Poehlein A."/>
            <person name="Daniel R."/>
        </authorList>
    </citation>
    <scope>NUCLEOTIDE SEQUENCE [LARGE SCALE GENOMIC DNA]</scope>
    <source>
        <strain evidence="10 11">DSM 1989</strain>
    </source>
</reference>
<dbReference type="PANTHER" id="PTHR42836:SF1">
    <property type="entry name" value="7-CARBOXY-7-DEAZAGUANINE SYNTHASE"/>
    <property type="match status" value="1"/>
</dbReference>
<dbReference type="Gene3D" id="3.20.20.70">
    <property type="entry name" value="Aldolase class I"/>
    <property type="match status" value="1"/>
</dbReference>
<evidence type="ECO:0000256" key="1">
    <source>
        <dbReference type="ARBA" id="ARBA00022485"/>
    </source>
</evidence>
<evidence type="ECO:0000256" key="3">
    <source>
        <dbReference type="ARBA" id="ARBA00022723"/>
    </source>
</evidence>
<evidence type="ECO:0000256" key="8">
    <source>
        <dbReference type="HAMAP-Rule" id="MF_00917"/>
    </source>
</evidence>
<evidence type="ECO:0000313" key="11">
    <source>
        <dbReference type="Proteomes" id="UP000180254"/>
    </source>
</evidence>
<keyword evidence="2 8" id="KW-0949">S-adenosyl-L-methionine</keyword>
<feature type="binding site" evidence="8">
    <location>
        <position position="35"/>
    </location>
    <ligand>
        <name>[4Fe-4S] cluster</name>
        <dbReference type="ChEBI" id="CHEBI:49883"/>
        <note>4Fe-4S-S-AdoMet</note>
    </ligand>
</feature>
<dbReference type="GO" id="GO:1904047">
    <property type="term" value="F:S-adenosyl-L-methionine binding"/>
    <property type="evidence" value="ECO:0007669"/>
    <property type="project" value="UniProtKB-UniRule"/>
</dbReference>
<dbReference type="EC" id="4.3.99.3" evidence="8"/>
<dbReference type="AlphaFoldDB" id="A0A1S1V9A1"/>
<dbReference type="PROSITE" id="PS51918">
    <property type="entry name" value="RADICAL_SAM"/>
    <property type="match status" value="1"/>
</dbReference>
<comment type="similarity">
    <text evidence="8">Belongs to the radical SAM superfamily. 7-carboxy-7-deazaguanine synthase family.</text>
</comment>
<comment type="pathway">
    <text evidence="8">Purine metabolism; 7-cyano-7-deazaguanine biosynthesis.</text>
</comment>
<sequence length="212" mass="24229">MLLKVNEIFLSIQGEGISAGYPTIFVRLTGCNLRCSYCDTTHAYNEGSDMAVEKVLEEIESLGYKRVCITGGEPLLQEKGLLKLLEGLSDYEVSIETNGSVDLSAFPLRENHRFTMDIKTPSSEESEQNRLENLKLLRDQDELKAVIGSRKDYLWALGVIDAHYIKGNITFSPIFGMIEPEEIINWILEDKRDIRFQIQIHKFIWNPDRRGV</sequence>
<dbReference type="GO" id="GO:0051539">
    <property type="term" value="F:4 iron, 4 sulfur cluster binding"/>
    <property type="evidence" value="ECO:0007669"/>
    <property type="project" value="UniProtKB-UniRule"/>
</dbReference>
<dbReference type="PANTHER" id="PTHR42836">
    <property type="entry name" value="7-CARBOXY-7-DEAZAGUANINE SYNTHASE"/>
    <property type="match status" value="1"/>
</dbReference>
<comment type="function">
    <text evidence="8">Catalyzes the complex heterocyclic radical-mediated conversion of 6-carboxy-5,6,7,8-tetrahydropterin (CPH4) to 7-carboxy-7-deazaguanine (CDG), a step common to the biosynthetic pathways of all 7-deazapurine-containing compounds.</text>
</comment>
<dbReference type="Proteomes" id="UP000180254">
    <property type="component" value="Unassembled WGS sequence"/>
</dbReference>
<evidence type="ECO:0000256" key="7">
    <source>
        <dbReference type="ARBA" id="ARBA00023239"/>
    </source>
</evidence>
<evidence type="ECO:0000256" key="4">
    <source>
        <dbReference type="ARBA" id="ARBA00022842"/>
    </source>
</evidence>
<keyword evidence="1 8" id="KW-0004">4Fe-4S</keyword>
<comment type="caution">
    <text evidence="10">The sequence shown here is derived from an EMBL/GenBank/DDBJ whole genome shotgun (WGS) entry which is preliminary data.</text>
</comment>
<proteinExistence type="inferred from homology"/>
<evidence type="ECO:0000256" key="5">
    <source>
        <dbReference type="ARBA" id="ARBA00023004"/>
    </source>
</evidence>
<feature type="binding site" evidence="8">
    <location>
        <position position="31"/>
    </location>
    <ligand>
        <name>[4Fe-4S] cluster</name>
        <dbReference type="ChEBI" id="CHEBI:49883"/>
        <note>4Fe-4S-S-AdoMet</note>
    </ligand>
</feature>
<keyword evidence="7 8" id="KW-0456">Lyase</keyword>
<dbReference type="GO" id="GO:0016840">
    <property type="term" value="F:carbon-nitrogen lyase activity"/>
    <property type="evidence" value="ECO:0007669"/>
    <property type="project" value="UniProtKB-UniRule"/>
</dbReference>
<keyword evidence="6 8" id="KW-0411">Iron-sulfur</keyword>
<dbReference type="SUPFAM" id="SSF102114">
    <property type="entry name" value="Radical SAM enzymes"/>
    <property type="match status" value="1"/>
</dbReference>
<keyword evidence="8" id="KW-0671">Queuosine biosynthesis</keyword>
<feature type="domain" description="Radical SAM core" evidence="9">
    <location>
        <begin position="18"/>
        <end position="207"/>
    </location>
</feature>
<feature type="binding site" evidence="8">
    <location>
        <position position="38"/>
    </location>
    <ligand>
        <name>[4Fe-4S] cluster</name>
        <dbReference type="ChEBI" id="CHEBI:49883"/>
        <note>4Fe-4S-S-AdoMet</note>
    </ligand>
</feature>
<dbReference type="OrthoDB" id="9792276at2"/>
<dbReference type="STRING" id="39480.EUAN_13790"/>
<name>A0A1S1V9A1_9FIRM</name>
<comment type="caution">
    <text evidence="8">Lacks conserved residue(s) required for the propagation of feature annotation.</text>
</comment>
<comment type="catalytic activity">
    <reaction evidence="8">
        <text>6-carboxy-5,6,7,8-tetrahydropterin + H(+) = 7-carboxy-7-carbaguanine + NH4(+)</text>
        <dbReference type="Rhea" id="RHEA:27974"/>
        <dbReference type="ChEBI" id="CHEBI:15378"/>
        <dbReference type="ChEBI" id="CHEBI:28938"/>
        <dbReference type="ChEBI" id="CHEBI:61032"/>
        <dbReference type="ChEBI" id="CHEBI:61036"/>
        <dbReference type="EC" id="4.3.99.3"/>
    </reaction>
</comment>
<dbReference type="HAMAP" id="MF_00917">
    <property type="entry name" value="QueE"/>
    <property type="match status" value="1"/>
</dbReference>
<evidence type="ECO:0000256" key="2">
    <source>
        <dbReference type="ARBA" id="ARBA00022691"/>
    </source>
</evidence>
<dbReference type="Pfam" id="PF04055">
    <property type="entry name" value="Radical_SAM"/>
    <property type="match status" value="1"/>
</dbReference>
<comment type="cofactor">
    <cofactor evidence="8">
        <name>[4Fe-4S] cluster</name>
        <dbReference type="ChEBI" id="CHEBI:49883"/>
    </cofactor>
    <text evidence="8">Binds 1 [4Fe-4S] cluster. The cluster is coordinated with 3 cysteines and an exchangeable S-adenosyl-L-methionine.</text>
</comment>
<comment type="cofactor">
    <cofactor evidence="8">
        <name>S-adenosyl-L-methionine</name>
        <dbReference type="ChEBI" id="CHEBI:59789"/>
    </cofactor>
    <text evidence="8">Binds 1 S-adenosyl-L-methionine per subunit.</text>
</comment>
<dbReference type="InterPro" id="IPR013785">
    <property type="entry name" value="Aldolase_TIM"/>
</dbReference>
<feature type="binding site" evidence="8">
    <location>
        <position position="70"/>
    </location>
    <ligand>
        <name>substrate</name>
    </ligand>
</feature>
<feature type="binding site" evidence="8">
    <location>
        <begin position="37"/>
        <end position="39"/>
    </location>
    <ligand>
        <name>S-adenosyl-L-methionine</name>
        <dbReference type="ChEBI" id="CHEBI:59789"/>
    </ligand>
</feature>
<comment type="subunit">
    <text evidence="8">Homodimer.</text>
</comment>
<dbReference type="UniPathway" id="UPA00391"/>
<dbReference type="SFLD" id="SFLDS00029">
    <property type="entry name" value="Radical_SAM"/>
    <property type="match status" value="1"/>
</dbReference>
<keyword evidence="5 8" id="KW-0408">Iron</keyword>
<evidence type="ECO:0000313" key="10">
    <source>
        <dbReference type="EMBL" id="OHW62309.1"/>
    </source>
</evidence>
<evidence type="ECO:0000259" key="9">
    <source>
        <dbReference type="PROSITE" id="PS51918"/>
    </source>
</evidence>
<keyword evidence="4 8" id="KW-0460">Magnesium</keyword>
<feature type="binding site" evidence="8">
    <location>
        <position position="40"/>
    </location>
    <ligand>
        <name>Mg(2+)</name>
        <dbReference type="ChEBI" id="CHEBI:18420"/>
    </ligand>
</feature>
<feature type="binding site" evidence="8">
    <location>
        <position position="27"/>
    </location>
    <ligand>
        <name>substrate</name>
    </ligand>
</feature>
<organism evidence="10 11">
    <name type="scientific">Andreesenia angusta</name>
    <dbReference type="NCBI Taxonomy" id="39480"/>
    <lineage>
        <taxon>Bacteria</taxon>
        <taxon>Bacillati</taxon>
        <taxon>Bacillota</taxon>
        <taxon>Tissierellia</taxon>
        <taxon>Tissierellales</taxon>
        <taxon>Gottschalkiaceae</taxon>
        <taxon>Andreesenia</taxon>
    </lineage>
</organism>
<keyword evidence="11" id="KW-1185">Reference proteome</keyword>
<dbReference type="EMBL" id="MKIE01000004">
    <property type="protein sequence ID" value="OHW62309.1"/>
    <property type="molecule type" value="Genomic_DNA"/>
</dbReference>
<protein>
    <recommendedName>
        <fullName evidence="8">7-carboxy-7-deazaguanine synthase</fullName>
        <shortName evidence="8">CDG synthase</shortName>
        <ecNumber evidence="8">4.3.99.3</ecNumber>
    </recommendedName>
    <alternativeName>
        <fullName evidence="8">Queuosine biosynthesis protein QueE</fullName>
    </alternativeName>
</protein>
<dbReference type="InterPro" id="IPR058240">
    <property type="entry name" value="rSAM_sf"/>
</dbReference>